<accession>A0A4Z0A9U2</accession>
<proteinExistence type="predicted"/>
<protein>
    <submittedName>
        <fullName evidence="2">Uncharacterized protein</fullName>
    </submittedName>
</protein>
<dbReference type="EMBL" id="SFCI01000060">
    <property type="protein sequence ID" value="TFY83014.1"/>
    <property type="molecule type" value="Genomic_DNA"/>
</dbReference>
<comment type="caution">
    <text evidence="2">The sequence shown here is derived from an EMBL/GenBank/DDBJ whole genome shotgun (WGS) entry which is preliminary data.</text>
</comment>
<keyword evidence="3" id="KW-1185">Reference proteome</keyword>
<reference evidence="2 3" key="1">
    <citation type="submission" date="2019-02" db="EMBL/GenBank/DDBJ databases">
        <title>Genome sequencing of the rare red list fungi Hericium alpestre (H. flagellum).</title>
        <authorList>
            <person name="Buettner E."/>
            <person name="Kellner H."/>
        </authorList>
    </citation>
    <scope>NUCLEOTIDE SEQUENCE [LARGE SCALE GENOMIC DNA]</scope>
    <source>
        <strain evidence="2 3">DSM 108284</strain>
    </source>
</reference>
<feature type="region of interest" description="Disordered" evidence="1">
    <location>
        <begin position="21"/>
        <end position="51"/>
    </location>
</feature>
<organism evidence="2 3">
    <name type="scientific">Hericium alpestre</name>
    <dbReference type="NCBI Taxonomy" id="135208"/>
    <lineage>
        <taxon>Eukaryota</taxon>
        <taxon>Fungi</taxon>
        <taxon>Dikarya</taxon>
        <taxon>Basidiomycota</taxon>
        <taxon>Agaricomycotina</taxon>
        <taxon>Agaricomycetes</taxon>
        <taxon>Russulales</taxon>
        <taxon>Hericiaceae</taxon>
        <taxon>Hericium</taxon>
    </lineage>
</organism>
<feature type="compositionally biased region" description="Basic and acidic residues" evidence="1">
    <location>
        <begin position="21"/>
        <end position="49"/>
    </location>
</feature>
<dbReference type="Proteomes" id="UP000298061">
    <property type="component" value="Unassembled WGS sequence"/>
</dbReference>
<sequence>MSADQARIRALQDELRRVKEQLQEERRQSALDKTAATRESHRARQEAHDQLTSQMSEIATALTNIGQEKSSCAEHVEERAAQIRETCTEQDAKLDDVLDAVRSTRDEQKTARAMLEEEKALAASKPSMSPTICCSPSSLTVVDRCGNGA</sequence>
<evidence type="ECO:0000256" key="1">
    <source>
        <dbReference type="SAM" id="MobiDB-lite"/>
    </source>
</evidence>
<evidence type="ECO:0000313" key="3">
    <source>
        <dbReference type="Proteomes" id="UP000298061"/>
    </source>
</evidence>
<dbReference type="AlphaFoldDB" id="A0A4Z0A9U2"/>
<gene>
    <name evidence="2" type="ORF">EWM64_g1007</name>
</gene>
<evidence type="ECO:0000313" key="2">
    <source>
        <dbReference type="EMBL" id="TFY83014.1"/>
    </source>
</evidence>
<name>A0A4Z0A9U2_9AGAM</name>